<accession>A0A1M5WD21</accession>
<proteinExistence type="predicted"/>
<feature type="region of interest" description="Disordered" evidence="1">
    <location>
        <begin position="502"/>
        <end position="534"/>
    </location>
</feature>
<name>A0A1M5WD21_9RHOB</name>
<sequence length="558" mass="60945">MPEMHAASAEQHTMHAGLFGGNILTHRDRIGDDGTYDELAEELGITGIRYPGGAVTEFYFDISDPDRASGVHPHTGEEHTLIPYSSFLSWAADTNMPVTVVIPTREFLSEDTDENGDRFPEFDEALLRGFIRDTVTGAYGDAEIEGFEIGNEYWGSGEMSSVEYGRLSSEMAAIIDDELDSLGQGEISIITQVGASHGFADLSLDYDHLGTGEEQLQAVALDYGLLLNSEDHLYNGGGVNWTKIANELVMKEFDTPEERDALDAIAAHVYSKAPVFPGSRHFVLNSIEQTWLQDHPDLEIFVTEWNQKAHTDAFDAEEDYGLKQAAEMLYIVDEMSDRGVDIAHVWPLQQSAKSALSYGHDFEELSPAGEMFKMMRENLPGKQQIDLATDGSDGEPSADVLSFYGDNELVVYVMSRSEGTTMEDLGMNAIIADYDHLEITRLGVEAGQSPGSTQSNAEIDILDPSEYYVDGTIQADLDGFEIMQLVFSDVVLTPEVEALIEGGVDDPEPILPPIDPVEPEEPEEPDEPGAEADAEGAGLAVEAIFAAAIVPLFLLLVA</sequence>
<dbReference type="SUPFAM" id="SSF51445">
    <property type="entry name" value="(Trans)glycosidases"/>
    <property type="match status" value="1"/>
</dbReference>
<dbReference type="AlphaFoldDB" id="A0A1M5WD21"/>
<dbReference type="InterPro" id="IPR017853">
    <property type="entry name" value="GH"/>
</dbReference>
<organism evidence="2 3">
    <name type="scientific">Cognatishimia maritima</name>
    <dbReference type="NCBI Taxonomy" id="870908"/>
    <lineage>
        <taxon>Bacteria</taxon>
        <taxon>Pseudomonadati</taxon>
        <taxon>Pseudomonadota</taxon>
        <taxon>Alphaproteobacteria</taxon>
        <taxon>Rhodobacterales</taxon>
        <taxon>Paracoccaceae</taxon>
        <taxon>Cognatishimia</taxon>
    </lineage>
</organism>
<dbReference type="Proteomes" id="UP000184211">
    <property type="component" value="Unassembled WGS sequence"/>
</dbReference>
<reference evidence="3" key="1">
    <citation type="submission" date="2016-11" db="EMBL/GenBank/DDBJ databases">
        <authorList>
            <person name="Varghese N."/>
            <person name="Submissions S."/>
        </authorList>
    </citation>
    <scope>NUCLEOTIDE SEQUENCE [LARGE SCALE GENOMIC DNA]</scope>
    <source>
        <strain evidence="3">DSM 28223</strain>
    </source>
</reference>
<keyword evidence="3" id="KW-1185">Reference proteome</keyword>
<evidence type="ECO:0000313" key="3">
    <source>
        <dbReference type="Proteomes" id="UP000184211"/>
    </source>
</evidence>
<dbReference type="STRING" id="870908.SAMN04488044_0078"/>
<dbReference type="EMBL" id="FQWM01000011">
    <property type="protein sequence ID" value="SHH85318.1"/>
    <property type="molecule type" value="Genomic_DNA"/>
</dbReference>
<evidence type="ECO:0000313" key="2">
    <source>
        <dbReference type="EMBL" id="SHH85318.1"/>
    </source>
</evidence>
<protein>
    <submittedName>
        <fullName evidence="2">Uncharacterized protein</fullName>
    </submittedName>
</protein>
<gene>
    <name evidence="2" type="ORF">SAMN04488044_0078</name>
</gene>
<feature type="compositionally biased region" description="Acidic residues" evidence="1">
    <location>
        <begin position="517"/>
        <end position="534"/>
    </location>
</feature>
<dbReference type="OrthoDB" id="5242885at2"/>
<evidence type="ECO:0000256" key="1">
    <source>
        <dbReference type="SAM" id="MobiDB-lite"/>
    </source>
</evidence>
<dbReference type="RefSeq" id="WP_072794267.1">
    <property type="nucleotide sequence ID" value="NZ_FQWM01000011.1"/>
</dbReference>
<dbReference type="Gene3D" id="3.20.20.80">
    <property type="entry name" value="Glycosidases"/>
    <property type="match status" value="1"/>
</dbReference>